<keyword evidence="1" id="KW-0175">Coiled coil</keyword>
<reference evidence="3" key="1">
    <citation type="submission" date="2010-06" db="EMBL/GenBank/DDBJ databases">
        <authorList>
            <person name="Jiang H."/>
            <person name="Abraham K."/>
            <person name="Ali S."/>
            <person name="Alsbrooks S.L."/>
            <person name="Anim B.N."/>
            <person name="Anosike U.S."/>
            <person name="Attaway T."/>
            <person name="Bandaranaike D.P."/>
            <person name="Battles P.K."/>
            <person name="Bell S.N."/>
            <person name="Bell A.V."/>
            <person name="Beltran B."/>
            <person name="Bickham C."/>
            <person name="Bustamante Y."/>
            <person name="Caleb T."/>
            <person name="Canada A."/>
            <person name="Cardenas V."/>
            <person name="Carter K."/>
            <person name="Chacko J."/>
            <person name="Chandrabose M.N."/>
            <person name="Chavez D."/>
            <person name="Chavez A."/>
            <person name="Chen L."/>
            <person name="Chu H.-S."/>
            <person name="Claassen K.J."/>
            <person name="Cockrell R."/>
            <person name="Collins M."/>
            <person name="Cooper J.A."/>
            <person name="Cree A."/>
            <person name="Curry S.M."/>
            <person name="Da Y."/>
            <person name="Dao M.D."/>
            <person name="Das B."/>
            <person name="Davila M.-L."/>
            <person name="Davy-Carroll L."/>
            <person name="Denson S."/>
            <person name="Dinh H."/>
            <person name="Ebong V.E."/>
            <person name="Edwards J.R."/>
            <person name="Egan A."/>
            <person name="El-Daye J."/>
            <person name="Escobedo L."/>
            <person name="Fernandez S."/>
            <person name="Fernando P.R."/>
            <person name="Flagg N."/>
            <person name="Forbes L.D."/>
            <person name="Fowler R.G."/>
            <person name="Fu Q."/>
            <person name="Gabisi R.A."/>
            <person name="Ganer J."/>
            <person name="Garbino Pronczuk A."/>
            <person name="Garcia R.M."/>
            <person name="Garner T."/>
            <person name="Garrett T.E."/>
            <person name="Gonzalez D.A."/>
            <person name="Hamid H."/>
            <person name="Hawkins E.S."/>
            <person name="Hirani K."/>
            <person name="Hogues M.E."/>
            <person name="Hollins B."/>
            <person name="Hsiao C.-H."/>
            <person name="Jabil R."/>
            <person name="James M.L."/>
            <person name="Jhangiani S.N."/>
            <person name="Johnson B."/>
            <person name="Johnson Q."/>
            <person name="Joshi V."/>
            <person name="Kalu J.B."/>
            <person name="Kam C."/>
            <person name="Kashfia A."/>
            <person name="Keebler J."/>
            <person name="Kisamo H."/>
            <person name="Kovar C.L."/>
            <person name="Lago L.A."/>
            <person name="Lai C.-Y."/>
            <person name="Laidlaw J."/>
            <person name="Lara F."/>
            <person name="Le T.-K."/>
            <person name="Lee S.L."/>
            <person name="Legall F.H."/>
            <person name="Lemon S.J."/>
            <person name="Lewis L.R."/>
            <person name="Li B."/>
            <person name="Liu Y."/>
            <person name="Liu Y.-S."/>
            <person name="Lopez J."/>
            <person name="Lozado R.J."/>
            <person name="Lu J."/>
            <person name="Madu R.C."/>
            <person name="Maheshwari M."/>
            <person name="Maheshwari R."/>
            <person name="Malloy K."/>
            <person name="Martinez E."/>
            <person name="Mathew T."/>
            <person name="Mercado I.C."/>
            <person name="Mercado C."/>
            <person name="Meyer B."/>
            <person name="Montgomery K."/>
            <person name="Morgan M.B."/>
            <person name="Munidasa M."/>
            <person name="Nazareth L.V."/>
            <person name="Nelson J."/>
            <person name="Ng B.M."/>
            <person name="Nguyen N.B."/>
            <person name="Nguyen P.Q."/>
            <person name="Nguyen T."/>
            <person name="Obregon M."/>
            <person name="Okwuonu G.O."/>
            <person name="Onwere C.G."/>
            <person name="Orozco G."/>
            <person name="Parra A."/>
            <person name="Patel S."/>
            <person name="Patil S."/>
            <person name="Perez A."/>
            <person name="Perez Y."/>
            <person name="Pham C."/>
            <person name="Primus E.L."/>
            <person name="Pu L.-L."/>
            <person name="Puazo M."/>
            <person name="Qin X."/>
            <person name="Quiroz J.B."/>
            <person name="Reese J."/>
            <person name="Richards S."/>
            <person name="Rives C.M."/>
            <person name="Robberts R."/>
            <person name="Ruiz S.J."/>
            <person name="Ruiz M.J."/>
            <person name="Santibanez J."/>
            <person name="Schneider B.W."/>
            <person name="Sisson I."/>
            <person name="Smith M."/>
            <person name="Sodergren E."/>
            <person name="Song X.-Z."/>
            <person name="Song B.B."/>
            <person name="Summersgill H."/>
            <person name="Thelus R."/>
            <person name="Thornton R.D."/>
            <person name="Trejos Z.Y."/>
            <person name="Usmani K."/>
            <person name="Vattathil S."/>
            <person name="Villasana D."/>
            <person name="Walker D.L."/>
            <person name="Wang S."/>
            <person name="Wang K."/>
            <person name="White C.S."/>
            <person name="Williams A.C."/>
            <person name="Williamson J."/>
            <person name="Wilson K."/>
            <person name="Woghiren I.O."/>
            <person name="Woodworth J.R."/>
            <person name="Worley K.C."/>
            <person name="Wright R.A."/>
            <person name="Wu W."/>
            <person name="Young L."/>
            <person name="Zhang L."/>
            <person name="Zhang J."/>
            <person name="Zhu Y."/>
            <person name="Muzny D.M."/>
            <person name="Weinstock G."/>
            <person name="Gibbs R.A."/>
        </authorList>
    </citation>
    <scope>NUCLEOTIDE SEQUENCE [LARGE SCALE GENOMIC DNA]</scope>
    <source>
        <strain evidence="3">LSR1</strain>
    </source>
</reference>
<dbReference type="OrthoDB" id="10367428at2759"/>
<organism evidence="2 3">
    <name type="scientific">Acyrthosiphon pisum</name>
    <name type="common">Pea aphid</name>
    <dbReference type="NCBI Taxonomy" id="7029"/>
    <lineage>
        <taxon>Eukaryota</taxon>
        <taxon>Metazoa</taxon>
        <taxon>Ecdysozoa</taxon>
        <taxon>Arthropoda</taxon>
        <taxon>Hexapoda</taxon>
        <taxon>Insecta</taxon>
        <taxon>Pterygota</taxon>
        <taxon>Neoptera</taxon>
        <taxon>Paraneoptera</taxon>
        <taxon>Hemiptera</taxon>
        <taxon>Sternorrhyncha</taxon>
        <taxon>Aphidomorpha</taxon>
        <taxon>Aphidoidea</taxon>
        <taxon>Aphididae</taxon>
        <taxon>Macrosiphini</taxon>
        <taxon>Acyrthosiphon</taxon>
    </lineage>
</organism>
<dbReference type="RefSeq" id="XP_029348467.1">
    <property type="nucleotide sequence ID" value="XM_029492607.1"/>
</dbReference>
<sequence length="265" mass="30729">MFAAYVSKNPTFTGSELDYYKMVAEAAESIVIENEELKQKNYELISKSTVILNENEAYAEEVSKLELEIKELKKESLELRNQINILEKKIIFEKEHVVDSLKDTNIEPVIKNSIFLINKMVSEKMNQIEEQVCTKFENLKLGRSSTVNKPKVQEHCVEWWCPVHSTFEEIVKTIKPETEDDIKIIRRAKARNAYWKKGGQIRCCTNDRLKTNTTLYVLPSCWPKENAELVEQNAYKRQLSVDSTSSIMKPTTKKFTNSDLFDVSD</sequence>
<proteinExistence type="predicted"/>
<evidence type="ECO:0000313" key="3">
    <source>
        <dbReference type="Proteomes" id="UP000007819"/>
    </source>
</evidence>
<protein>
    <submittedName>
        <fullName evidence="2">Uncharacterized protein</fullName>
    </submittedName>
</protein>
<evidence type="ECO:0000256" key="1">
    <source>
        <dbReference type="SAM" id="Coils"/>
    </source>
</evidence>
<name>A0A8R2JX53_ACYPI</name>
<reference evidence="2" key="2">
    <citation type="submission" date="2022-06" db="UniProtKB">
        <authorList>
            <consortium name="EnsemblMetazoa"/>
        </authorList>
    </citation>
    <scope>IDENTIFICATION</scope>
</reference>
<dbReference type="KEGG" id="api:115034981"/>
<dbReference type="EnsemblMetazoa" id="XM_029492607.1">
    <property type="protein sequence ID" value="XP_029348467.1"/>
    <property type="gene ID" value="LOC115034981"/>
</dbReference>
<keyword evidence="3" id="KW-1185">Reference proteome</keyword>
<dbReference type="GeneID" id="115034981"/>
<dbReference type="Proteomes" id="UP000007819">
    <property type="component" value="Unassembled WGS sequence"/>
</dbReference>
<feature type="coiled-coil region" evidence="1">
    <location>
        <begin position="55"/>
        <end position="89"/>
    </location>
</feature>
<accession>A0A8R2JX53</accession>
<dbReference type="AlphaFoldDB" id="A0A8R2JX53"/>
<evidence type="ECO:0000313" key="2">
    <source>
        <dbReference type="EnsemblMetazoa" id="XP_029348467.1"/>
    </source>
</evidence>